<name>A0A9K3D7L7_9EUKA</name>
<evidence type="ECO:0000313" key="1">
    <source>
        <dbReference type="EMBL" id="GIQ90107.1"/>
    </source>
</evidence>
<accession>A0A9K3D7L7</accession>
<keyword evidence="2" id="KW-1185">Reference proteome</keyword>
<sequence>MEGGVCVAVWLARFLCLDIRARQSRGGIMLVFRHRFLTSLASAPYGATIAPLRQTSAGSLASSVQSECRPCGPVHIKCNRGHLLEYGSVLTYDVSWDAASPEGVS</sequence>
<dbReference type="Proteomes" id="UP000265618">
    <property type="component" value="Unassembled WGS sequence"/>
</dbReference>
<gene>
    <name evidence="1" type="ORF">KIPB_012770</name>
</gene>
<dbReference type="EMBL" id="BDIP01005769">
    <property type="protein sequence ID" value="GIQ90107.1"/>
    <property type="molecule type" value="Genomic_DNA"/>
</dbReference>
<reference evidence="1 2" key="1">
    <citation type="journal article" date="2018" name="PLoS ONE">
        <title>The draft genome of Kipferlia bialata reveals reductive genome evolution in fornicate parasites.</title>
        <authorList>
            <person name="Tanifuji G."/>
            <person name="Takabayashi S."/>
            <person name="Kume K."/>
            <person name="Takagi M."/>
            <person name="Nakayama T."/>
            <person name="Kamikawa R."/>
            <person name="Inagaki Y."/>
            <person name="Hashimoto T."/>
        </authorList>
    </citation>
    <scope>NUCLEOTIDE SEQUENCE [LARGE SCALE GENOMIC DNA]</scope>
    <source>
        <strain evidence="1">NY0173</strain>
    </source>
</reference>
<protein>
    <submittedName>
        <fullName evidence="1">Uncharacterized protein</fullName>
    </submittedName>
</protein>
<proteinExistence type="predicted"/>
<comment type="caution">
    <text evidence="1">The sequence shown here is derived from an EMBL/GenBank/DDBJ whole genome shotgun (WGS) entry which is preliminary data.</text>
</comment>
<organism evidence="1 2">
    <name type="scientific">Kipferlia bialata</name>
    <dbReference type="NCBI Taxonomy" id="797122"/>
    <lineage>
        <taxon>Eukaryota</taxon>
        <taxon>Metamonada</taxon>
        <taxon>Carpediemonas-like organisms</taxon>
        <taxon>Kipferlia</taxon>
    </lineage>
</organism>
<dbReference type="AlphaFoldDB" id="A0A9K3D7L7"/>
<evidence type="ECO:0000313" key="2">
    <source>
        <dbReference type="Proteomes" id="UP000265618"/>
    </source>
</evidence>